<dbReference type="InterPro" id="IPR041420">
    <property type="entry name" value="PBECR4"/>
</dbReference>
<dbReference type="RefSeq" id="WP_072306860.1">
    <property type="nucleotide sequence ID" value="NZ_FPJA01000012.1"/>
</dbReference>
<evidence type="ECO:0000313" key="2">
    <source>
        <dbReference type="EMBL" id="SFW60072.1"/>
    </source>
</evidence>
<evidence type="ECO:0000259" key="1">
    <source>
        <dbReference type="Pfam" id="PF18813"/>
    </source>
</evidence>
<keyword evidence="3" id="KW-1185">Reference proteome</keyword>
<organism evidence="2 3">
    <name type="scientific">Selenomonas ruminantium</name>
    <dbReference type="NCBI Taxonomy" id="971"/>
    <lineage>
        <taxon>Bacteria</taxon>
        <taxon>Bacillati</taxon>
        <taxon>Bacillota</taxon>
        <taxon>Negativicutes</taxon>
        <taxon>Selenomonadales</taxon>
        <taxon>Selenomonadaceae</taxon>
        <taxon>Selenomonas</taxon>
    </lineage>
</organism>
<gene>
    <name evidence="2" type="ORF">SAMN02910323_2675</name>
</gene>
<dbReference type="EMBL" id="FPJA01000012">
    <property type="protein sequence ID" value="SFW60072.1"/>
    <property type="molecule type" value="Genomic_DNA"/>
</dbReference>
<name>A0A1K1QJF0_SELRU</name>
<feature type="domain" description="Phage-Barnase-EndoU-ColicinE5/D-RelE like nuclease 4" evidence="1">
    <location>
        <begin position="12"/>
        <end position="186"/>
    </location>
</feature>
<sequence length="196" mass="22179">MAKYTKEAARSIIFAGAAKYKEKLSGRQFMLIYKDNASKNIKSVVVAFKPTNFKHLTGVVTELSAARFFRICLDKRLSTKQFNFDKYGNIQRKLDVLLLMPNVFYGRCWLGESINNDIYINADYYVGDTHCVLSVGIRITEAGDVPVTLKKQSISEVVKKESKVFAIASKPLDSNDATWELTYCEKDFNPASYLQG</sequence>
<reference evidence="3" key="1">
    <citation type="submission" date="2016-11" db="EMBL/GenBank/DDBJ databases">
        <authorList>
            <person name="Varghese N."/>
            <person name="Submissions S."/>
        </authorList>
    </citation>
    <scope>NUCLEOTIDE SEQUENCE [LARGE SCALE GENOMIC DNA]</scope>
    <source>
        <strain evidence="3">C3</strain>
    </source>
</reference>
<evidence type="ECO:0000313" key="3">
    <source>
        <dbReference type="Proteomes" id="UP000182958"/>
    </source>
</evidence>
<dbReference type="AlphaFoldDB" id="A0A1K1QJF0"/>
<dbReference type="Pfam" id="PF18813">
    <property type="entry name" value="PBECR4"/>
    <property type="match status" value="1"/>
</dbReference>
<proteinExistence type="predicted"/>
<accession>A0A1K1QJF0</accession>
<dbReference type="Proteomes" id="UP000182958">
    <property type="component" value="Unassembled WGS sequence"/>
</dbReference>
<protein>
    <recommendedName>
        <fullName evidence="1">Phage-Barnase-EndoU-ColicinE5/D-RelE like nuclease 4 domain-containing protein</fullName>
    </recommendedName>
</protein>